<dbReference type="PANTHER" id="PTHR11977:SF138">
    <property type="entry name" value="VILLIN-4"/>
    <property type="match status" value="1"/>
</dbReference>
<keyword evidence="3" id="KW-1185">Reference proteome</keyword>
<evidence type="ECO:0000313" key="3">
    <source>
        <dbReference type="Proteomes" id="UP001412067"/>
    </source>
</evidence>
<evidence type="ECO:0000313" key="2">
    <source>
        <dbReference type="EMBL" id="KAK8958227.1"/>
    </source>
</evidence>
<dbReference type="Proteomes" id="UP001412067">
    <property type="component" value="Unassembled WGS sequence"/>
</dbReference>
<accession>A0ABR2M2C6</accession>
<dbReference type="Pfam" id="PF00626">
    <property type="entry name" value="Gelsolin"/>
    <property type="match status" value="1"/>
</dbReference>
<comment type="caution">
    <text evidence="2">The sequence shown here is derived from an EMBL/GenBank/DDBJ whole genome shotgun (WGS) entry which is preliminary data.</text>
</comment>
<dbReference type="PANTHER" id="PTHR11977">
    <property type="entry name" value="VILLIN"/>
    <property type="match status" value="1"/>
</dbReference>
<dbReference type="InterPro" id="IPR007122">
    <property type="entry name" value="Villin/Gelsolin"/>
</dbReference>
<dbReference type="PRINTS" id="PR00597">
    <property type="entry name" value="GELSOLIN"/>
</dbReference>
<feature type="domain" description="Gelsolin-like" evidence="1">
    <location>
        <begin position="118"/>
        <end position="178"/>
    </location>
</feature>
<proteinExistence type="predicted"/>
<gene>
    <name evidence="2" type="primary">VLN4</name>
    <name evidence="2" type="ORF">KSP40_PGU006065</name>
</gene>
<reference evidence="2 3" key="1">
    <citation type="journal article" date="2022" name="Nat. Plants">
        <title>Genomes of leafy and leafless Platanthera orchids illuminate the evolution of mycoheterotrophy.</title>
        <authorList>
            <person name="Li M.H."/>
            <person name="Liu K.W."/>
            <person name="Li Z."/>
            <person name="Lu H.C."/>
            <person name="Ye Q.L."/>
            <person name="Zhang D."/>
            <person name="Wang J.Y."/>
            <person name="Li Y.F."/>
            <person name="Zhong Z.M."/>
            <person name="Liu X."/>
            <person name="Yu X."/>
            <person name="Liu D.K."/>
            <person name="Tu X.D."/>
            <person name="Liu B."/>
            <person name="Hao Y."/>
            <person name="Liao X.Y."/>
            <person name="Jiang Y.T."/>
            <person name="Sun W.H."/>
            <person name="Chen J."/>
            <person name="Chen Y.Q."/>
            <person name="Ai Y."/>
            <person name="Zhai J.W."/>
            <person name="Wu S.S."/>
            <person name="Zhou Z."/>
            <person name="Hsiao Y.Y."/>
            <person name="Wu W.L."/>
            <person name="Chen Y.Y."/>
            <person name="Lin Y.F."/>
            <person name="Hsu J.L."/>
            <person name="Li C.Y."/>
            <person name="Wang Z.W."/>
            <person name="Zhao X."/>
            <person name="Zhong W.Y."/>
            <person name="Ma X.K."/>
            <person name="Ma L."/>
            <person name="Huang J."/>
            <person name="Chen G.Z."/>
            <person name="Huang M.Z."/>
            <person name="Huang L."/>
            <person name="Peng D.H."/>
            <person name="Luo Y.B."/>
            <person name="Zou S.Q."/>
            <person name="Chen S.P."/>
            <person name="Lan S."/>
            <person name="Tsai W.C."/>
            <person name="Van de Peer Y."/>
            <person name="Liu Z.J."/>
        </authorList>
    </citation>
    <scope>NUCLEOTIDE SEQUENCE [LARGE SCALE GENOMIC DNA]</scope>
    <source>
        <strain evidence="2">Lor288</strain>
    </source>
</reference>
<evidence type="ECO:0000259" key="1">
    <source>
        <dbReference type="Pfam" id="PF00626"/>
    </source>
</evidence>
<sequence>MPTLIAVLYSAESPARSLFATHAPWAISGSLLPAFLHGLAKSRVTHRQVVQCARRRVGAGPPVACDGGTSGRLHNVVRVVRVSSLYKIFIIHRSYFVANNEVWRVSGDEKLLLSSTEQSKFYSGDCYIFQYSFLGNDKEEYLLGTWFGKESTAEERAAAISLATKMTDSFKTQAVQVNLFVLDEF</sequence>
<dbReference type="InterPro" id="IPR029006">
    <property type="entry name" value="ADF-H/Gelsolin-like_dom_sf"/>
</dbReference>
<dbReference type="SUPFAM" id="SSF55753">
    <property type="entry name" value="Actin depolymerizing proteins"/>
    <property type="match status" value="1"/>
</dbReference>
<dbReference type="EMBL" id="JBBWWR010000012">
    <property type="protein sequence ID" value="KAK8958227.1"/>
    <property type="molecule type" value="Genomic_DNA"/>
</dbReference>
<name>A0ABR2M2C6_9ASPA</name>
<dbReference type="Gene3D" id="3.40.20.10">
    <property type="entry name" value="Severin"/>
    <property type="match status" value="1"/>
</dbReference>
<dbReference type="SMART" id="SM00262">
    <property type="entry name" value="GEL"/>
    <property type="match status" value="1"/>
</dbReference>
<dbReference type="InterPro" id="IPR007123">
    <property type="entry name" value="Gelsolin-like_dom"/>
</dbReference>
<organism evidence="2 3">
    <name type="scientific">Platanthera guangdongensis</name>
    <dbReference type="NCBI Taxonomy" id="2320717"/>
    <lineage>
        <taxon>Eukaryota</taxon>
        <taxon>Viridiplantae</taxon>
        <taxon>Streptophyta</taxon>
        <taxon>Embryophyta</taxon>
        <taxon>Tracheophyta</taxon>
        <taxon>Spermatophyta</taxon>
        <taxon>Magnoliopsida</taxon>
        <taxon>Liliopsida</taxon>
        <taxon>Asparagales</taxon>
        <taxon>Orchidaceae</taxon>
        <taxon>Orchidoideae</taxon>
        <taxon>Orchideae</taxon>
        <taxon>Orchidinae</taxon>
        <taxon>Platanthera</taxon>
    </lineage>
</organism>
<protein>
    <submittedName>
        <fullName evidence="2">Villin-4</fullName>
    </submittedName>
</protein>